<dbReference type="Proteomes" id="UP001305779">
    <property type="component" value="Unassembled WGS sequence"/>
</dbReference>
<feature type="transmembrane region" description="Helical" evidence="2">
    <location>
        <begin position="94"/>
        <end position="119"/>
    </location>
</feature>
<protein>
    <recommendedName>
        <fullName evidence="5">Integral membrane protein</fullName>
    </recommendedName>
</protein>
<keyword evidence="4" id="KW-1185">Reference proteome</keyword>
<evidence type="ECO:0000256" key="2">
    <source>
        <dbReference type="SAM" id="Phobius"/>
    </source>
</evidence>
<feature type="transmembrane region" description="Helical" evidence="2">
    <location>
        <begin position="47"/>
        <end position="68"/>
    </location>
</feature>
<keyword evidence="2" id="KW-0472">Membrane</keyword>
<name>A0ABR0EWY9_ZASCE</name>
<feature type="region of interest" description="Disordered" evidence="1">
    <location>
        <begin position="193"/>
        <end position="247"/>
    </location>
</feature>
<proteinExistence type="predicted"/>
<evidence type="ECO:0000313" key="4">
    <source>
        <dbReference type="Proteomes" id="UP001305779"/>
    </source>
</evidence>
<evidence type="ECO:0000256" key="1">
    <source>
        <dbReference type="SAM" id="MobiDB-lite"/>
    </source>
</evidence>
<sequence length="247" mass="26945">MAPRITKDEQGGKVVLAFALMLGYSIISVAIRLHTRWPWTKLFRREDAVLLIATAVSIGYTATMALAVDNGLGTRETENTTAHVKFPEVETTMAVSFVLFFLTEGLGTISYGLFLVSLAEDDRAIIVRLNFTPANVFHAGFTADTVDFLIIMIVEMHFHIINATYPNLLVFAEKATTGFIINGAPRTLSITALPSSQTSSDGQEKRSFSLSQRFKFLSNRSPSKSQTYSRSSETETGASQGSGDAGD</sequence>
<keyword evidence="2" id="KW-1133">Transmembrane helix</keyword>
<keyword evidence="2" id="KW-0812">Transmembrane</keyword>
<accession>A0ABR0EWY9</accession>
<feature type="compositionally biased region" description="Polar residues" evidence="1">
    <location>
        <begin position="208"/>
        <end position="247"/>
    </location>
</feature>
<feature type="transmembrane region" description="Helical" evidence="2">
    <location>
        <begin position="14"/>
        <end position="35"/>
    </location>
</feature>
<gene>
    <name evidence="3" type="ORF">PRZ48_003905</name>
</gene>
<dbReference type="PANTHER" id="PTHR38794">
    <property type="entry name" value="INTEGRAL MEMBRANE PROTEIN"/>
    <property type="match status" value="1"/>
</dbReference>
<evidence type="ECO:0000313" key="3">
    <source>
        <dbReference type="EMBL" id="KAK4505940.1"/>
    </source>
</evidence>
<organism evidence="3 4">
    <name type="scientific">Zasmidium cellare</name>
    <name type="common">Wine cellar mold</name>
    <name type="synonym">Racodium cellare</name>
    <dbReference type="NCBI Taxonomy" id="395010"/>
    <lineage>
        <taxon>Eukaryota</taxon>
        <taxon>Fungi</taxon>
        <taxon>Dikarya</taxon>
        <taxon>Ascomycota</taxon>
        <taxon>Pezizomycotina</taxon>
        <taxon>Dothideomycetes</taxon>
        <taxon>Dothideomycetidae</taxon>
        <taxon>Mycosphaerellales</taxon>
        <taxon>Mycosphaerellaceae</taxon>
        <taxon>Zasmidium</taxon>
    </lineage>
</organism>
<evidence type="ECO:0008006" key="5">
    <source>
        <dbReference type="Google" id="ProtNLM"/>
    </source>
</evidence>
<dbReference type="EMBL" id="JAXOVC010000002">
    <property type="protein sequence ID" value="KAK4505940.1"/>
    <property type="molecule type" value="Genomic_DNA"/>
</dbReference>
<comment type="caution">
    <text evidence="3">The sequence shown here is derived from an EMBL/GenBank/DDBJ whole genome shotgun (WGS) entry which is preliminary data.</text>
</comment>
<dbReference type="PANTHER" id="PTHR38794:SF1">
    <property type="entry name" value="INTEGRAL MEMBRANE PROTEIN"/>
    <property type="match status" value="1"/>
</dbReference>
<reference evidence="3 4" key="1">
    <citation type="journal article" date="2023" name="G3 (Bethesda)">
        <title>A chromosome-level genome assembly of Zasmidium syzygii isolated from banana leaves.</title>
        <authorList>
            <person name="van Westerhoven A.C."/>
            <person name="Mehrabi R."/>
            <person name="Talebi R."/>
            <person name="Steentjes M.B.F."/>
            <person name="Corcolon B."/>
            <person name="Chong P.A."/>
            <person name="Kema G.H.J."/>
            <person name="Seidl M.F."/>
        </authorList>
    </citation>
    <scope>NUCLEOTIDE SEQUENCE [LARGE SCALE GENOMIC DNA]</scope>
    <source>
        <strain evidence="3 4">P124</strain>
    </source>
</reference>